<evidence type="ECO:0000256" key="1">
    <source>
        <dbReference type="ARBA" id="ARBA00007734"/>
    </source>
</evidence>
<dbReference type="CDD" id="cd16894">
    <property type="entry name" value="MltD-like"/>
    <property type="match status" value="1"/>
</dbReference>
<dbReference type="InterPro" id="IPR018392">
    <property type="entry name" value="LysM"/>
</dbReference>
<dbReference type="Gene3D" id="3.10.350.10">
    <property type="entry name" value="LysM domain"/>
    <property type="match status" value="1"/>
</dbReference>
<evidence type="ECO:0000259" key="2">
    <source>
        <dbReference type="PROSITE" id="PS51782"/>
    </source>
</evidence>
<comment type="similarity">
    <text evidence="1">Belongs to the transglycosylase Slt family.</text>
</comment>
<dbReference type="PROSITE" id="PS51782">
    <property type="entry name" value="LYSM"/>
    <property type="match status" value="1"/>
</dbReference>
<dbReference type="PROSITE" id="PS00922">
    <property type="entry name" value="TRANSGLYCOSYLASE"/>
    <property type="match status" value="1"/>
</dbReference>
<reference evidence="3" key="2">
    <citation type="journal article" date="2021" name="PeerJ">
        <title>Extensive microbial diversity within the chicken gut microbiome revealed by metagenomics and culture.</title>
        <authorList>
            <person name="Gilroy R."/>
            <person name="Ravi A."/>
            <person name="Getino M."/>
            <person name="Pursley I."/>
            <person name="Horton D.L."/>
            <person name="Alikhan N.F."/>
            <person name="Baker D."/>
            <person name="Gharbi K."/>
            <person name="Hall N."/>
            <person name="Watson M."/>
            <person name="Adriaenssens E.M."/>
            <person name="Foster-Nyarko E."/>
            <person name="Jarju S."/>
            <person name="Secka A."/>
            <person name="Antonio M."/>
            <person name="Oren A."/>
            <person name="Chaudhuri R.R."/>
            <person name="La Ragione R."/>
            <person name="Hildebrand F."/>
            <person name="Pallen M.J."/>
        </authorList>
    </citation>
    <scope>NUCLEOTIDE SEQUENCE</scope>
    <source>
        <strain evidence="3">CHK158-818</strain>
    </source>
</reference>
<accession>A0A9D1SBZ4</accession>
<dbReference type="InterPro" id="IPR023346">
    <property type="entry name" value="Lysozyme-like_dom_sf"/>
</dbReference>
<dbReference type="AlphaFoldDB" id="A0A9D1SBZ4"/>
<feature type="domain" description="LysM" evidence="2">
    <location>
        <begin position="408"/>
        <end position="451"/>
    </location>
</feature>
<dbReference type="InterPro" id="IPR036779">
    <property type="entry name" value="LysM_dom_sf"/>
</dbReference>
<evidence type="ECO:0000313" key="3">
    <source>
        <dbReference type="EMBL" id="HIU54515.1"/>
    </source>
</evidence>
<dbReference type="GO" id="GO:0008933">
    <property type="term" value="F:peptidoglycan lytic transglycosylase activity"/>
    <property type="evidence" value="ECO:0007669"/>
    <property type="project" value="InterPro"/>
</dbReference>
<proteinExistence type="inferred from homology"/>
<evidence type="ECO:0000313" key="4">
    <source>
        <dbReference type="Proteomes" id="UP000824112"/>
    </source>
</evidence>
<dbReference type="SUPFAM" id="SSF54106">
    <property type="entry name" value="LysM domain"/>
    <property type="match status" value="1"/>
</dbReference>
<dbReference type="PANTHER" id="PTHR37423">
    <property type="entry name" value="SOLUBLE LYTIC MUREIN TRANSGLYCOSYLASE-RELATED"/>
    <property type="match status" value="1"/>
</dbReference>
<organism evidence="3 4">
    <name type="scientific">Candidatus Gallibacteroides avistercoris</name>
    <dbReference type="NCBI Taxonomy" id="2840833"/>
    <lineage>
        <taxon>Bacteria</taxon>
        <taxon>Pseudomonadati</taxon>
        <taxon>Bacteroidota</taxon>
        <taxon>Bacteroidia</taxon>
        <taxon>Bacteroidales</taxon>
        <taxon>Bacteroidaceae</taxon>
        <taxon>Bacteroidaceae incertae sedis</taxon>
        <taxon>Candidatus Gallibacteroides</taxon>
    </lineage>
</organism>
<dbReference type="InterPro" id="IPR000189">
    <property type="entry name" value="Transglyc_AS"/>
</dbReference>
<dbReference type="CDD" id="cd00118">
    <property type="entry name" value="LysM"/>
    <property type="match status" value="1"/>
</dbReference>
<sequence length="453" mass="52160">MRFVVIIVFFLLYVPVGLIYGQHPVSQLGADTVSIRLIPDSVHLDSEVEQPQQWPRKRHSPAADSIYDDAIMLPESLENDVDSLLTDWFVQTYAHRDSSCVSQVDNIVYPDSVYRRRLEMLPAYIEMPYNSVVRQFIDLYTGRRRELVEYMLGLGVYYFPIFEQELEKNGLPLELKYLPIIESALNPKATSRAGAAGLWQFMLPTAKLMGLEVNSLVDERRDPYKSSAAAARYLKELYDIYQDWNLVIAAYNCGPGTVNKAIRRAGGKRDYWEIYYYLPRETRSYVPLFIAANYVMTYYNEHNICPVQTDFTTSIDTVELNRPYHMVQISEVLKVPIEQIRDLNPHYRRDIIPGDSIKSRSLCLPSQYIYAFIEEQDSIVAYKADSLQRRSIAGPLLAKGKAGIGTAIYYKIKNGDTLSTIARKHRVSIKDLKEWNNLRNSKIRAGKTLIIYN</sequence>
<dbReference type="InterPro" id="IPR008258">
    <property type="entry name" value="Transglycosylase_SLT_dom_1"/>
</dbReference>
<gene>
    <name evidence="3" type="ORF">IAB03_01755</name>
</gene>
<dbReference type="Proteomes" id="UP000824112">
    <property type="component" value="Unassembled WGS sequence"/>
</dbReference>
<reference evidence="3" key="1">
    <citation type="submission" date="2020-10" db="EMBL/GenBank/DDBJ databases">
        <authorList>
            <person name="Gilroy R."/>
        </authorList>
    </citation>
    <scope>NUCLEOTIDE SEQUENCE</scope>
    <source>
        <strain evidence="3">CHK158-818</strain>
    </source>
</reference>
<dbReference type="Pfam" id="PF01476">
    <property type="entry name" value="LysM"/>
    <property type="match status" value="1"/>
</dbReference>
<dbReference type="Pfam" id="PF01464">
    <property type="entry name" value="SLT"/>
    <property type="match status" value="1"/>
</dbReference>
<dbReference type="SUPFAM" id="SSF53955">
    <property type="entry name" value="Lysozyme-like"/>
    <property type="match status" value="1"/>
</dbReference>
<comment type="caution">
    <text evidence="3">The sequence shown here is derived from an EMBL/GenBank/DDBJ whole genome shotgun (WGS) entry which is preliminary data.</text>
</comment>
<dbReference type="Gene3D" id="1.10.530.10">
    <property type="match status" value="1"/>
</dbReference>
<dbReference type="GO" id="GO:0016020">
    <property type="term" value="C:membrane"/>
    <property type="evidence" value="ECO:0007669"/>
    <property type="project" value="InterPro"/>
</dbReference>
<dbReference type="EMBL" id="DVNA01000040">
    <property type="protein sequence ID" value="HIU54515.1"/>
    <property type="molecule type" value="Genomic_DNA"/>
</dbReference>
<name>A0A9D1SBZ4_9BACT</name>
<dbReference type="GO" id="GO:0000270">
    <property type="term" value="P:peptidoglycan metabolic process"/>
    <property type="evidence" value="ECO:0007669"/>
    <property type="project" value="InterPro"/>
</dbReference>
<dbReference type="PANTHER" id="PTHR37423:SF2">
    <property type="entry name" value="MEMBRANE-BOUND LYTIC MUREIN TRANSGLYCOSYLASE C"/>
    <property type="match status" value="1"/>
</dbReference>
<dbReference type="SMART" id="SM00257">
    <property type="entry name" value="LysM"/>
    <property type="match status" value="1"/>
</dbReference>
<protein>
    <submittedName>
        <fullName evidence="3">Transglycosylase SLT domain-containing protein</fullName>
    </submittedName>
</protein>